<keyword evidence="1" id="KW-0812">Transmembrane</keyword>
<keyword evidence="3" id="KW-1185">Reference proteome</keyword>
<feature type="transmembrane region" description="Helical" evidence="1">
    <location>
        <begin position="178"/>
        <end position="201"/>
    </location>
</feature>
<evidence type="ECO:0000256" key="1">
    <source>
        <dbReference type="SAM" id="Phobius"/>
    </source>
</evidence>
<evidence type="ECO:0000313" key="3">
    <source>
        <dbReference type="Proteomes" id="UP001493487"/>
    </source>
</evidence>
<feature type="transmembrane region" description="Helical" evidence="1">
    <location>
        <begin position="153"/>
        <end position="172"/>
    </location>
</feature>
<gene>
    <name evidence="2" type="ORF">QJS35_07315</name>
</gene>
<sequence>MKYARMGLQMSVQMGENKVSDHSVPETQHQVTLQSDDDRKINHYEKVKEDVRSEIKMRIKQRDYFAIQLVIMLVLLCAVGFADKGYTQVLIVAPLLSVFYTMLILHSYRKHDALARYARDVLDPQLAELCQIDPAHEWHSFDFKTAKSGVLRVFYLWAMWVVCLGSMTFLWFNAASGFRQTISIFAGVYILAMLYITLSFMGDAEVRRKAKHKGSPHNSGVYLS</sequence>
<feature type="transmembrane region" description="Helical" evidence="1">
    <location>
        <begin position="88"/>
        <end position="108"/>
    </location>
</feature>
<comment type="caution">
    <text evidence="2">The sequence shown here is derived from an EMBL/GenBank/DDBJ whole genome shotgun (WGS) entry which is preliminary data.</text>
</comment>
<organism evidence="2 3">
    <name type="scientific">Cohnella silvisoli</name>
    <dbReference type="NCBI Taxonomy" id="2873699"/>
    <lineage>
        <taxon>Bacteria</taxon>
        <taxon>Bacillati</taxon>
        <taxon>Bacillota</taxon>
        <taxon>Bacilli</taxon>
        <taxon>Bacillales</taxon>
        <taxon>Paenibacillaceae</taxon>
        <taxon>Cohnella</taxon>
    </lineage>
</organism>
<reference evidence="2 3" key="1">
    <citation type="journal article" date="2023" name="Genome Announc.">
        <title>Pan-Genome Analyses of the Genus Cohnella and Proposal of the Novel Species Cohnella silvisoli sp. nov., Isolated from Forest Soil.</title>
        <authorList>
            <person name="Wang C."/>
            <person name="Mao L."/>
            <person name="Bao G."/>
            <person name="Zhu H."/>
        </authorList>
    </citation>
    <scope>NUCLEOTIDE SEQUENCE [LARGE SCALE GENOMIC DNA]</scope>
    <source>
        <strain evidence="2 3">NL03-T5-1</strain>
    </source>
</reference>
<keyword evidence="1" id="KW-1133">Transmembrane helix</keyword>
<accession>A0ABV1KQB3</accession>
<name>A0ABV1KQB3_9BACL</name>
<keyword evidence="1" id="KW-0472">Membrane</keyword>
<feature type="transmembrane region" description="Helical" evidence="1">
    <location>
        <begin position="64"/>
        <end position="82"/>
    </location>
</feature>
<dbReference type="EMBL" id="JASKHM010000003">
    <property type="protein sequence ID" value="MEQ4482202.1"/>
    <property type="molecule type" value="Genomic_DNA"/>
</dbReference>
<dbReference type="Proteomes" id="UP001493487">
    <property type="component" value="Unassembled WGS sequence"/>
</dbReference>
<protein>
    <submittedName>
        <fullName evidence="2">Uncharacterized protein</fullName>
    </submittedName>
</protein>
<proteinExistence type="predicted"/>
<dbReference type="RefSeq" id="WP_232185132.1">
    <property type="nucleotide sequence ID" value="NZ_JAIOAP010000004.1"/>
</dbReference>
<evidence type="ECO:0000313" key="2">
    <source>
        <dbReference type="EMBL" id="MEQ4482202.1"/>
    </source>
</evidence>